<dbReference type="InterPro" id="IPR011009">
    <property type="entry name" value="Kinase-like_dom_sf"/>
</dbReference>
<dbReference type="OrthoDB" id="248495at2759"/>
<feature type="compositionally biased region" description="Acidic residues" evidence="5">
    <location>
        <begin position="322"/>
        <end position="338"/>
    </location>
</feature>
<dbReference type="InterPro" id="IPR013212">
    <property type="entry name" value="Mad3/Bub1_I"/>
</dbReference>
<dbReference type="PROSITE" id="PS50011">
    <property type="entry name" value="PROTEIN_KINASE_DOM"/>
    <property type="match status" value="1"/>
</dbReference>
<evidence type="ECO:0000256" key="3">
    <source>
        <dbReference type="ARBA" id="ARBA00022838"/>
    </source>
</evidence>
<dbReference type="SMART" id="SM00220">
    <property type="entry name" value="S_TKc"/>
    <property type="match status" value="1"/>
</dbReference>
<organism evidence="8 9">
    <name type="scientific">Botryobasidium botryosum (strain FD-172 SS1)</name>
    <dbReference type="NCBI Taxonomy" id="930990"/>
    <lineage>
        <taxon>Eukaryota</taxon>
        <taxon>Fungi</taxon>
        <taxon>Dikarya</taxon>
        <taxon>Basidiomycota</taxon>
        <taxon>Agaricomycotina</taxon>
        <taxon>Agaricomycetes</taxon>
        <taxon>Cantharellales</taxon>
        <taxon>Botryobasidiaceae</taxon>
        <taxon>Botryobasidium</taxon>
    </lineage>
</organism>
<feature type="compositionally biased region" description="Pro residues" evidence="5">
    <location>
        <begin position="202"/>
        <end position="214"/>
    </location>
</feature>
<dbReference type="Proteomes" id="UP000027195">
    <property type="component" value="Unassembled WGS sequence"/>
</dbReference>
<dbReference type="GO" id="GO:0051754">
    <property type="term" value="P:meiotic sister chromatid cohesion, centromeric"/>
    <property type="evidence" value="ECO:0007669"/>
    <property type="project" value="TreeGrafter"/>
</dbReference>
<feature type="compositionally biased region" description="Polar residues" evidence="5">
    <location>
        <begin position="372"/>
        <end position="387"/>
    </location>
</feature>
<evidence type="ECO:0000259" key="7">
    <source>
        <dbReference type="PROSITE" id="PS51489"/>
    </source>
</evidence>
<feature type="region of interest" description="Disordered" evidence="5">
    <location>
        <begin position="161"/>
        <end position="218"/>
    </location>
</feature>
<dbReference type="HOGENOM" id="CLU_002115_1_0_1"/>
<feature type="region of interest" description="Disordered" evidence="5">
    <location>
        <begin position="478"/>
        <end position="639"/>
    </location>
</feature>
<feature type="region of interest" description="Disordered" evidence="5">
    <location>
        <begin position="311"/>
        <end position="341"/>
    </location>
</feature>
<dbReference type="AlphaFoldDB" id="A0A067MG70"/>
<feature type="domain" description="BUB1 N-terminal" evidence="7">
    <location>
        <begin position="17"/>
        <end position="183"/>
    </location>
</feature>
<feature type="compositionally biased region" description="Basic and acidic residues" evidence="5">
    <location>
        <begin position="724"/>
        <end position="735"/>
    </location>
</feature>
<dbReference type="GO" id="GO:0005524">
    <property type="term" value="F:ATP binding"/>
    <property type="evidence" value="ECO:0007669"/>
    <property type="project" value="InterPro"/>
</dbReference>
<dbReference type="Pfam" id="PF08311">
    <property type="entry name" value="Mad3_BUB1_I"/>
    <property type="match status" value="1"/>
</dbReference>
<evidence type="ECO:0000259" key="6">
    <source>
        <dbReference type="PROSITE" id="PS50011"/>
    </source>
</evidence>
<sequence length="1186" mass="130400">RSQELAAAHAQYKQLIAETNQADEEGSDDVDPLDPYVQYVRWTLDSYPSGKSTESGLLQLLEEATRRFKDDPRYKNDMRYFKLWMQYATYVERPSLIYAFMLANEIGTQHASVYEEYAIALERDGKFVAADQIWQLGIHRKPHRFQRLQQRYKEFLTRMVSAPAAPPPPDSDAPSSRAPPTLGGRSVLGTRATSARGDNPAAPAPSGPVMPPGPSEGKRREVLKVNIALLYPARDQEYCVQEARAKLLGYRDRPWPPPPPPAPAPQDLAVPLKADGAGKRPRAQAMMHDEPTVTMNTKAAVNDVFSFFNSPERKRRRGSGNGDDDSDDSDSDDGDDGEGDRTVVMNVMGSVHKTPASTLANMAARTFTPYVDQNQNQNAPGTLSKENQSGRHAGFGVPPTPTPAGSSAANRIPVFSIDENAYASASKSRSAAINVFTPLGEKQPMKSFHVAADPQPTPRALSSSWSGKNDNVFLAETIREEDERSSATETPASKPRARFAVMMDQEAESRPAPKTPAPLSARFSVAAGPPPSGQNQNAGANARVPPAPASATKSAFQPFVDQPPAPTPSSRSAFSAASVFSSPPAAHEEDSWKPMDEQRPTSEPPMPPGQEHVEEEYEEDLNDDEGRQLYNMPFGGRLGRLQTMTPITERTFECTTAGTIPRGGSVRRPFEVFREEAEEEDEERPDAQLATRPPNRLLDFETRQNAFPPPSSESSSSGSFNSSFDDRSEHGDEAPFHVGDGFTIQATSGGPGSMSDSFVVVDKTEAHNADIRPSPSTSSFNPPNPCNPFDDKILESLLQMLPTPPAFHDLRHTESNQLVVLQKFAKKQGKRGSLANASMLAAEGMIMVLDSNEFEVKDKIGEGGFGAVFVAEDLTLSRELMERDDLDDDEEINCLVAVKAVNPCNIWESTVLGRLHELIPPSIQRSIIFPRSLFAFRDESFLILDYCQQGTLLDCVNRAAHSGVAPASAGGGMEELLVIFFTVELLKMIEALHLQGFIHGDLKIDNILIRLEEVPGSASNWKSTYDPSGDGGWAHKGIRIIDFGRAIDTNLFPPGQTFIGDWPTDDRDCVELREARPWTYQTDYFGLAGIIYCMLFGKYIETSVAVSPTGERQYRLSSGFKRYWQVDVWSRLFDILLNPKLARADGSLPLCDELAAIRAELEDWLVENCDRGGKSLKGLLKKVEIS</sequence>
<proteinExistence type="predicted"/>
<name>A0A067MG70_BOTB1</name>
<evidence type="ECO:0000313" key="9">
    <source>
        <dbReference type="Proteomes" id="UP000027195"/>
    </source>
</evidence>
<feature type="compositionally biased region" description="Basic and acidic residues" evidence="5">
    <location>
        <begin position="586"/>
        <end position="600"/>
    </location>
</feature>
<comment type="subcellular location">
    <subcellularLocation>
        <location evidence="1">Chromosome</location>
        <location evidence="1">Centromere</location>
        <location evidence="1">Kinetochore</location>
    </subcellularLocation>
</comment>
<feature type="domain" description="Protein kinase" evidence="6">
    <location>
        <begin position="854"/>
        <end position="1165"/>
    </location>
</feature>
<dbReference type="Gene3D" id="1.25.40.430">
    <property type="match status" value="1"/>
</dbReference>
<feature type="region of interest" description="Disordered" evidence="5">
    <location>
        <begin position="653"/>
        <end position="757"/>
    </location>
</feature>
<protein>
    <recommendedName>
        <fullName evidence="10">Protein kinase domain-containing protein</fullName>
    </recommendedName>
</protein>
<feature type="compositionally biased region" description="Low complexity" evidence="5">
    <location>
        <begin position="712"/>
        <end position="723"/>
    </location>
</feature>
<dbReference type="InterPro" id="IPR012572">
    <property type="entry name" value="Mad3/Bub1_II"/>
</dbReference>
<dbReference type="GO" id="GO:0005634">
    <property type="term" value="C:nucleus"/>
    <property type="evidence" value="ECO:0007669"/>
    <property type="project" value="TreeGrafter"/>
</dbReference>
<feature type="region of interest" description="Disordered" evidence="5">
    <location>
        <begin position="372"/>
        <end position="407"/>
    </location>
</feature>
<feature type="non-terminal residue" evidence="8">
    <location>
        <position position="1"/>
    </location>
</feature>
<accession>A0A067MG70</accession>
<dbReference type="InterPro" id="IPR000719">
    <property type="entry name" value="Prot_kinase_dom"/>
</dbReference>
<dbReference type="GO" id="GO:0004672">
    <property type="term" value="F:protein kinase activity"/>
    <property type="evidence" value="ECO:0007669"/>
    <property type="project" value="InterPro"/>
</dbReference>
<dbReference type="InterPro" id="IPR015661">
    <property type="entry name" value="Bub1/Mad3"/>
</dbReference>
<dbReference type="GO" id="GO:0000776">
    <property type="term" value="C:kinetochore"/>
    <property type="evidence" value="ECO:0007669"/>
    <property type="project" value="UniProtKB-KW"/>
</dbReference>
<dbReference type="PROSITE" id="PS00108">
    <property type="entry name" value="PROTEIN_KINASE_ST"/>
    <property type="match status" value="1"/>
</dbReference>
<dbReference type="GO" id="GO:0032991">
    <property type="term" value="C:protein-containing complex"/>
    <property type="evidence" value="ECO:0007669"/>
    <property type="project" value="UniProtKB-ARBA"/>
</dbReference>
<dbReference type="SUPFAM" id="SSF56112">
    <property type="entry name" value="Protein kinase-like (PK-like)"/>
    <property type="match status" value="1"/>
</dbReference>
<keyword evidence="2" id="KW-0158">Chromosome</keyword>
<dbReference type="CDD" id="cd13981">
    <property type="entry name" value="STKc_Bub1_BubR1"/>
    <property type="match status" value="1"/>
</dbReference>
<dbReference type="EMBL" id="KL198035">
    <property type="protein sequence ID" value="KDQ14803.1"/>
    <property type="molecule type" value="Genomic_DNA"/>
</dbReference>
<feature type="compositionally biased region" description="Acidic residues" evidence="5">
    <location>
        <begin position="613"/>
        <end position="623"/>
    </location>
</feature>
<evidence type="ECO:0000256" key="5">
    <source>
        <dbReference type="SAM" id="MobiDB-lite"/>
    </source>
</evidence>
<dbReference type="PANTHER" id="PTHR14030:SF4">
    <property type="entry name" value="BUB1 KINASE, ISOFORM A-RELATED"/>
    <property type="match status" value="1"/>
</dbReference>
<dbReference type="InParanoid" id="A0A067MG70"/>
<dbReference type="Pfam" id="PF00069">
    <property type="entry name" value="Pkinase"/>
    <property type="match status" value="1"/>
</dbReference>
<keyword evidence="9" id="KW-1185">Reference proteome</keyword>
<dbReference type="STRING" id="930990.A0A067MG70"/>
<dbReference type="InterPro" id="IPR008271">
    <property type="entry name" value="Ser/Thr_kinase_AS"/>
</dbReference>
<evidence type="ECO:0000256" key="4">
    <source>
        <dbReference type="ARBA" id="ARBA00023328"/>
    </source>
</evidence>
<dbReference type="PROSITE" id="PS51489">
    <property type="entry name" value="BUB1_N"/>
    <property type="match status" value="1"/>
</dbReference>
<evidence type="ECO:0008006" key="10">
    <source>
        <dbReference type="Google" id="ProtNLM"/>
    </source>
</evidence>
<feature type="compositionally biased region" description="Low complexity" evidence="5">
    <location>
        <begin position="568"/>
        <end position="585"/>
    </location>
</feature>
<dbReference type="Gene3D" id="1.10.510.10">
    <property type="entry name" value="Transferase(Phosphotransferase) domain 1"/>
    <property type="match status" value="1"/>
</dbReference>
<dbReference type="Pfam" id="PF08171">
    <property type="entry name" value="Mad3_BUB1_II"/>
    <property type="match status" value="1"/>
</dbReference>
<evidence type="ECO:0000256" key="2">
    <source>
        <dbReference type="ARBA" id="ARBA00022454"/>
    </source>
</evidence>
<evidence type="ECO:0000256" key="1">
    <source>
        <dbReference type="ARBA" id="ARBA00004629"/>
    </source>
</evidence>
<keyword evidence="4" id="KW-0137">Centromere</keyword>
<dbReference type="PANTHER" id="PTHR14030">
    <property type="entry name" value="MITOTIC CHECKPOINT SERINE/THREONINE-PROTEIN KINASE BUB1"/>
    <property type="match status" value="1"/>
</dbReference>
<feature type="non-terminal residue" evidence="8">
    <location>
        <position position="1186"/>
    </location>
</feature>
<keyword evidence="3" id="KW-0995">Kinetochore</keyword>
<gene>
    <name evidence="8" type="ORF">BOTBODRAFT_89284</name>
</gene>
<reference evidence="9" key="1">
    <citation type="journal article" date="2014" name="Proc. Natl. Acad. Sci. U.S.A.">
        <title>Extensive sampling of basidiomycete genomes demonstrates inadequacy of the white-rot/brown-rot paradigm for wood decay fungi.</title>
        <authorList>
            <person name="Riley R."/>
            <person name="Salamov A.A."/>
            <person name="Brown D.W."/>
            <person name="Nagy L.G."/>
            <person name="Floudas D."/>
            <person name="Held B.W."/>
            <person name="Levasseur A."/>
            <person name="Lombard V."/>
            <person name="Morin E."/>
            <person name="Otillar R."/>
            <person name="Lindquist E.A."/>
            <person name="Sun H."/>
            <person name="LaButti K.M."/>
            <person name="Schmutz J."/>
            <person name="Jabbour D."/>
            <person name="Luo H."/>
            <person name="Baker S.E."/>
            <person name="Pisabarro A.G."/>
            <person name="Walton J.D."/>
            <person name="Blanchette R.A."/>
            <person name="Henrissat B."/>
            <person name="Martin F."/>
            <person name="Cullen D."/>
            <person name="Hibbett D.S."/>
            <person name="Grigoriev I.V."/>
        </authorList>
    </citation>
    <scope>NUCLEOTIDE SEQUENCE [LARGE SCALE GENOMIC DNA]</scope>
    <source>
        <strain evidence="9">FD-172 SS1</strain>
    </source>
</reference>
<dbReference type="GO" id="GO:0007094">
    <property type="term" value="P:mitotic spindle assembly checkpoint signaling"/>
    <property type="evidence" value="ECO:0007669"/>
    <property type="project" value="InterPro"/>
</dbReference>
<evidence type="ECO:0000313" key="8">
    <source>
        <dbReference type="EMBL" id="KDQ14803.1"/>
    </source>
</evidence>
<dbReference type="SMART" id="SM00777">
    <property type="entry name" value="Mad3_BUB1_I"/>
    <property type="match status" value="1"/>
</dbReference>
<dbReference type="FunCoup" id="A0A067MG70">
    <property type="interactions" value="162"/>
</dbReference>